<organism evidence="2 3">
    <name type="scientific">Phomopsis amygdali</name>
    <name type="common">Fusicoccum amygdali</name>
    <dbReference type="NCBI Taxonomy" id="1214568"/>
    <lineage>
        <taxon>Eukaryota</taxon>
        <taxon>Fungi</taxon>
        <taxon>Dikarya</taxon>
        <taxon>Ascomycota</taxon>
        <taxon>Pezizomycotina</taxon>
        <taxon>Sordariomycetes</taxon>
        <taxon>Sordariomycetidae</taxon>
        <taxon>Diaporthales</taxon>
        <taxon>Diaporthaceae</taxon>
        <taxon>Diaporthe</taxon>
    </lineage>
</organism>
<accession>A0AAD9VZ91</accession>
<gene>
    <name evidence="2" type="ORF">N8I77_010382</name>
</gene>
<reference evidence="2" key="1">
    <citation type="submission" date="2023-06" db="EMBL/GenBank/DDBJ databases">
        <authorList>
            <person name="Noh H."/>
        </authorList>
    </citation>
    <scope>NUCLEOTIDE SEQUENCE</scope>
    <source>
        <strain evidence="2">DUCC20226</strain>
    </source>
</reference>
<protein>
    <recommendedName>
        <fullName evidence="1">Aminoglycoside phosphotransferase domain-containing protein</fullName>
    </recommendedName>
</protein>
<name>A0AAD9VZ91_PHOAM</name>
<evidence type="ECO:0000313" key="2">
    <source>
        <dbReference type="EMBL" id="KAK2600879.1"/>
    </source>
</evidence>
<dbReference type="Pfam" id="PF01636">
    <property type="entry name" value="APH"/>
    <property type="match status" value="1"/>
</dbReference>
<evidence type="ECO:0000259" key="1">
    <source>
        <dbReference type="Pfam" id="PF01636"/>
    </source>
</evidence>
<sequence length="307" mass="35439">MNCDDFEATAANDDDPIKSSNYVELSQYIKKLRLVQDENSRVIEVSGKYVTKSYREEELQDTKQALEYAESLGIRVPAIRRIVRTADDVFECVQDRVDGVNLMDCWTSLGWVSTIRLAFQLRAMVRKMRKVTSPTAGSLGTGICRSFWIEDRYRLPISPSARAIACVINFWFNHTSFRQEARRKPEDHATSVAGPITAQPLVFTHHDLAPRNLILDTKGSIWPVDWDYAGWYPQYFEYAAMHNFIPPDTWSRFAKYRWNLFAWIATGLFERERKILVTAQRKALRFPAARRFNIKAGATPSLRTPDD</sequence>
<evidence type="ECO:0000313" key="3">
    <source>
        <dbReference type="Proteomes" id="UP001265746"/>
    </source>
</evidence>
<dbReference type="AlphaFoldDB" id="A0AAD9VZ91"/>
<proteinExistence type="predicted"/>
<dbReference type="EMBL" id="JAUJFL010000006">
    <property type="protein sequence ID" value="KAK2600879.1"/>
    <property type="molecule type" value="Genomic_DNA"/>
</dbReference>
<dbReference type="Proteomes" id="UP001265746">
    <property type="component" value="Unassembled WGS sequence"/>
</dbReference>
<dbReference type="InterPro" id="IPR051678">
    <property type="entry name" value="AGP_Transferase"/>
</dbReference>
<dbReference type="InterPro" id="IPR011009">
    <property type="entry name" value="Kinase-like_dom_sf"/>
</dbReference>
<dbReference type="InterPro" id="IPR002575">
    <property type="entry name" value="Aminoglycoside_PTrfase"/>
</dbReference>
<keyword evidence="3" id="KW-1185">Reference proteome</keyword>
<dbReference type="PANTHER" id="PTHR21310">
    <property type="entry name" value="AMINOGLYCOSIDE PHOSPHOTRANSFERASE-RELATED-RELATED"/>
    <property type="match status" value="1"/>
</dbReference>
<dbReference type="SUPFAM" id="SSF56112">
    <property type="entry name" value="Protein kinase-like (PK-like)"/>
    <property type="match status" value="1"/>
</dbReference>
<feature type="domain" description="Aminoglycoside phosphotransferase" evidence="1">
    <location>
        <begin position="39"/>
        <end position="259"/>
    </location>
</feature>
<dbReference type="PANTHER" id="PTHR21310:SF39">
    <property type="entry name" value="AMINOGLYCOSIDE PHOSPHOTRANSFERASE DOMAIN-CONTAINING PROTEIN"/>
    <property type="match status" value="1"/>
</dbReference>
<dbReference type="Gene3D" id="3.90.1200.10">
    <property type="match status" value="1"/>
</dbReference>
<comment type="caution">
    <text evidence="2">The sequence shown here is derived from an EMBL/GenBank/DDBJ whole genome shotgun (WGS) entry which is preliminary data.</text>
</comment>